<evidence type="ECO:0000313" key="3">
    <source>
        <dbReference type="Proteomes" id="UP000001947"/>
    </source>
</evidence>
<dbReference type="GeneID" id="98615076"/>
<dbReference type="AlphaFoldDB" id="Q21F13"/>
<gene>
    <name evidence="2" type="ordered locus">Sde_3461</name>
</gene>
<proteinExistence type="predicted"/>
<name>Q21F13_SACD2</name>
<organism evidence="2 3">
    <name type="scientific">Saccharophagus degradans (strain 2-40 / ATCC 43961 / DSM 17024)</name>
    <dbReference type="NCBI Taxonomy" id="203122"/>
    <lineage>
        <taxon>Bacteria</taxon>
        <taxon>Pseudomonadati</taxon>
        <taxon>Pseudomonadota</taxon>
        <taxon>Gammaproteobacteria</taxon>
        <taxon>Cellvibrionales</taxon>
        <taxon>Cellvibrionaceae</taxon>
        <taxon>Saccharophagus</taxon>
    </lineage>
</organism>
<evidence type="ECO:0000313" key="2">
    <source>
        <dbReference type="EMBL" id="ABD82716.1"/>
    </source>
</evidence>
<sequence>MRKITIFLLTLLISSQLLSNEMCDGMQWDGEGPVEIEVTVYEPWSNYVSGANVRFIKIGRKGDATKEEWNSVVPEHAVEGITDASGGTKLSPILQLHGFDPVSGGLESCEESTGFYGGDVYLLVQKAGYHTYSVELSSLIIKSSFKKGEKVKGRIIVNLLPKRI</sequence>
<feature type="chain" id="PRO_5004200170" evidence="1">
    <location>
        <begin position="20"/>
        <end position="164"/>
    </location>
</feature>
<dbReference type="OrthoDB" id="9864523at2"/>
<accession>Q21F13</accession>
<keyword evidence="1" id="KW-0732">Signal</keyword>
<feature type="signal peptide" evidence="1">
    <location>
        <begin position="1"/>
        <end position="19"/>
    </location>
</feature>
<dbReference type="Proteomes" id="UP000001947">
    <property type="component" value="Chromosome"/>
</dbReference>
<keyword evidence="3" id="KW-1185">Reference proteome</keyword>
<evidence type="ECO:0000256" key="1">
    <source>
        <dbReference type="SAM" id="SignalP"/>
    </source>
</evidence>
<dbReference type="KEGG" id="sde:Sde_3461"/>
<protein>
    <submittedName>
        <fullName evidence="2">Uncharacterized protein</fullName>
    </submittedName>
</protein>
<reference evidence="2 3" key="1">
    <citation type="journal article" date="2008" name="PLoS Genet.">
        <title>Complete genome sequence of the complex carbohydrate-degrading marine bacterium, Saccharophagus degradans strain 2-40 T.</title>
        <authorList>
            <person name="Weiner R.M."/>
            <person name="Taylor L.E.II."/>
            <person name="Henrissat B."/>
            <person name="Hauser L."/>
            <person name="Land M."/>
            <person name="Coutinho P.M."/>
            <person name="Rancurel C."/>
            <person name="Saunders E.H."/>
            <person name="Longmire A.G."/>
            <person name="Zhang H."/>
            <person name="Bayer E.A."/>
            <person name="Gilbert H.J."/>
            <person name="Larimer F."/>
            <person name="Zhulin I.B."/>
            <person name="Ekborg N.A."/>
            <person name="Lamed R."/>
            <person name="Richardson P.M."/>
            <person name="Borovok I."/>
            <person name="Hutcheson S."/>
        </authorList>
    </citation>
    <scope>NUCLEOTIDE SEQUENCE [LARGE SCALE GENOMIC DNA]</scope>
    <source>
        <strain evidence="3">2-40 / ATCC 43961 / DSM 17024</strain>
    </source>
</reference>
<dbReference type="RefSeq" id="WP_011469932.1">
    <property type="nucleotide sequence ID" value="NC_007912.1"/>
</dbReference>
<dbReference type="EMBL" id="CP000282">
    <property type="protein sequence ID" value="ABD82716.1"/>
    <property type="molecule type" value="Genomic_DNA"/>
</dbReference>
<dbReference type="HOGENOM" id="CLU_1617819_0_0_6"/>